<evidence type="ECO:0000313" key="6">
    <source>
        <dbReference type="Proteomes" id="UP000032483"/>
    </source>
</evidence>
<dbReference type="InterPro" id="IPR012341">
    <property type="entry name" value="6hp_glycosidase-like_sf"/>
</dbReference>
<comment type="caution">
    <text evidence="2">The sequence shown here is derived from an EMBL/GenBank/DDBJ whole genome shotgun (WGS) entry which is preliminary data.</text>
</comment>
<dbReference type="InterPro" id="IPR008928">
    <property type="entry name" value="6-hairpin_glycosidase_sf"/>
</dbReference>
<reference evidence="8 9" key="3">
    <citation type="journal article" date="2019" name="Nat. Med.">
        <title>A library of human gut bacterial isolates paired with longitudinal multiomics data enables mechanistic microbiome research.</title>
        <authorList>
            <person name="Poyet M."/>
            <person name="Groussin M."/>
            <person name="Gibbons S.M."/>
            <person name="Avila-Pacheco J."/>
            <person name="Jiang X."/>
            <person name="Kearney S.M."/>
            <person name="Perrotta A.R."/>
            <person name="Berdy B."/>
            <person name="Zhao S."/>
            <person name="Lieberman T.D."/>
            <person name="Swanson P.K."/>
            <person name="Smith M."/>
            <person name="Roesemann S."/>
            <person name="Alexander J.E."/>
            <person name="Rich S.A."/>
            <person name="Livny J."/>
            <person name="Vlamakis H."/>
            <person name="Clish C."/>
            <person name="Bullock K."/>
            <person name="Deik A."/>
            <person name="Scott J."/>
            <person name="Pierce K.A."/>
            <person name="Xavier R.J."/>
            <person name="Alm E.J."/>
        </authorList>
    </citation>
    <scope>NUCLEOTIDE SEQUENCE [LARGE SCALE GENOMIC DNA]</scope>
    <source>
        <strain evidence="4 9">BIOML-A4</strain>
        <strain evidence="5 8">BIOML-A7</strain>
    </source>
</reference>
<evidence type="ECO:0000313" key="7">
    <source>
        <dbReference type="Proteomes" id="UP000053433"/>
    </source>
</evidence>
<dbReference type="GeneID" id="42857767"/>
<dbReference type="PANTHER" id="PTHR33886:SF8">
    <property type="entry name" value="UNSATURATED RHAMNOGALACTURONAN HYDROLASE (EUROFUNG)"/>
    <property type="match status" value="1"/>
</dbReference>
<evidence type="ECO:0000313" key="5">
    <source>
        <dbReference type="EMBL" id="MTS51782.1"/>
    </source>
</evidence>
<dbReference type="PATRIC" id="fig|1550024.3.peg.3287"/>
<protein>
    <submittedName>
        <fullName evidence="4">Glycoside hydrolase family 105 protein</fullName>
    </submittedName>
    <submittedName>
        <fullName evidence="2">Glycosyl hydrolase family 88</fullName>
    </submittedName>
</protein>
<dbReference type="Gene3D" id="1.50.10.10">
    <property type="match status" value="1"/>
</dbReference>
<accession>A0A0W7TSY3</accession>
<dbReference type="Pfam" id="PF07470">
    <property type="entry name" value="Glyco_hydro_88"/>
    <property type="match status" value="1"/>
</dbReference>
<evidence type="ECO:0000313" key="9">
    <source>
        <dbReference type="Proteomes" id="UP000472755"/>
    </source>
</evidence>
<dbReference type="InterPro" id="IPR010905">
    <property type="entry name" value="Glyco_hydro_88"/>
</dbReference>
<organism evidence="2 6">
    <name type="scientific">Ruthenibacterium lactatiformans</name>
    <dbReference type="NCBI Taxonomy" id="1550024"/>
    <lineage>
        <taxon>Bacteria</taxon>
        <taxon>Bacillati</taxon>
        <taxon>Bacillota</taxon>
        <taxon>Clostridia</taxon>
        <taxon>Eubacteriales</taxon>
        <taxon>Oscillospiraceae</taxon>
        <taxon>Ruthenibacterium</taxon>
    </lineage>
</organism>
<dbReference type="SUPFAM" id="SSF48208">
    <property type="entry name" value="Six-hairpin glycosidases"/>
    <property type="match status" value="1"/>
</dbReference>
<dbReference type="GO" id="GO:0005975">
    <property type="term" value="P:carbohydrate metabolic process"/>
    <property type="evidence" value="ECO:0007669"/>
    <property type="project" value="InterPro"/>
</dbReference>
<dbReference type="Proteomes" id="UP000449193">
    <property type="component" value="Unassembled WGS sequence"/>
</dbReference>
<dbReference type="GO" id="GO:0016787">
    <property type="term" value="F:hydrolase activity"/>
    <property type="evidence" value="ECO:0007669"/>
    <property type="project" value="UniProtKB-KW"/>
</dbReference>
<dbReference type="RefSeq" id="WP_009322426.1">
    <property type="nucleotide sequence ID" value="NZ_CAOJUJ010000020.1"/>
</dbReference>
<dbReference type="PANTHER" id="PTHR33886">
    <property type="entry name" value="UNSATURATED RHAMNOGALACTURONAN HYDROLASE (EUROFUNG)"/>
    <property type="match status" value="1"/>
</dbReference>
<dbReference type="Proteomes" id="UP000053433">
    <property type="component" value="Unassembled WGS sequence"/>
</dbReference>
<dbReference type="InterPro" id="IPR052043">
    <property type="entry name" value="PolySaccharide_Degr_Enz"/>
</dbReference>
<dbReference type="Proteomes" id="UP000032483">
    <property type="component" value="Unassembled WGS sequence"/>
</dbReference>
<sequence length="362" mass="40941">MQEQEVARKLELCVGSFKKVLYEPDDIFLKNMEKNNLAGDDISKYQLWEWTQGVGLYGLWKLFERTKDGRYLATLREYYDARIADGLPGKNINTMAPVLALSYLYEYTGDETYGAVCKEWAQWVMDSLPKTKEGGFQHITSDTLNDGELWDDTLFMTVLVLANMGRILGRQDYTDEAVYQFLLHTKYLADKKTGLWYHGFTFHGNHNFAGAFWGRGNCWVTIAIPLLLEMLPVGQPARRILVNALENQIASLAKYQDGNGMWHTLIDDPTSYVEASATSGFGYGILKAVHMGLVDAAYAENAKKALAPILKCIREDGIVDQVSYGTAMGRETKDFYKQIPLRQMPYGQAMAMLFLMEAGEEA</sequence>
<keyword evidence="6" id="KW-1185">Reference proteome</keyword>
<evidence type="ECO:0000313" key="3">
    <source>
        <dbReference type="EMBL" id="KUE76929.1"/>
    </source>
</evidence>
<dbReference type="EMBL" id="JXXK01000024">
    <property type="protein sequence ID" value="KJF39079.1"/>
    <property type="molecule type" value="Genomic_DNA"/>
</dbReference>
<dbReference type="Proteomes" id="UP000472755">
    <property type="component" value="Unassembled WGS sequence"/>
</dbReference>
<reference evidence="3 7" key="2">
    <citation type="submission" date="2015-10" db="EMBL/GenBank/DDBJ databases">
        <title>A novel member of the family Ruminococcaceae isolated from human faeces.</title>
        <authorList>
            <person name="Shkoporov A.N."/>
            <person name="Chaplin A.V."/>
            <person name="Motuzova O.V."/>
            <person name="Kafarskaia L.I."/>
            <person name="Efimov B.A."/>
        </authorList>
    </citation>
    <scope>NUCLEOTIDE SEQUENCE [LARGE SCALE GENOMIC DNA]</scope>
    <source>
        <strain evidence="3 7">668</strain>
    </source>
</reference>
<gene>
    <name evidence="3" type="ORF">ASJ35_06535</name>
    <name evidence="5" type="ORF">GMD52_09545</name>
    <name evidence="4" type="ORF">GMD59_12930</name>
    <name evidence="2" type="ORF">TQ39_14445</name>
</gene>
<reference evidence="2" key="1">
    <citation type="submission" date="2015-02" db="EMBL/GenBank/DDBJ databases">
        <title>A novel member of the family Ruminococcaceae isolated from human feces.</title>
        <authorList>
            <person name="Shkoporov A.N."/>
            <person name="Chaplin A.V."/>
            <person name="Motuzova O.V."/>
            <person name="Kafarskaia L.I."/>
            <person name="Khokhlova E.V."/>
            <person name="Efimov B.A."/>
        </authorList>
    </citation>
    <scope>NUCLEOTIDE SEQUENCE [LARGE SCALE GENOMIC DNA]</scope>
    <source>
        <strain evidence="2">585-1</strain>
    </source>
</reference>
<evidence type="ECO:0000313" key="8">
    <source>
        <dbReference type="Proteomes" id="UP000449193"/>
    </source>
</evidence>
<dbReference type="AlphaFoldDB" id="A0A0D8IX47"/>
<accession>A0A0D8IX47</accession>
<evidence type="ECO:0000313" key="4">
    <source>
        <dbReference type="EMBL" id="MTS28183.1"/>
    </source>
</evidence>
<evidence type="ECO:0000313" key="2">
    <source>
        <dbReference type="EMBL" id="KJF39079.1"/>
    </source>
</evidence>
<keyword evidence="1 2" id="KW-0378">Hydrolase</keyword>
<proteinExistence type="predicted"/>
<name>A0A0D8IX47_9FIRM</name>
<dbReference type="EMBL" id="WMZR01000011">
    <property type="protein sequence ID" value="MTS51782.1"/>
    <property type="molecule type" value="Genomic_DNA"/>
</dbReference>
<dbReference type="EMBL" id="LMUA01000006">
    <property type="protein sequence ID" value="KUE76929.1"/>
    <property type="molecule type" value="Genomic_DNA"/>
</dbReference>
<evidence type="ECO:0000256" key="1">
    <source>
        <dbReference type="ARBA" id="ARBA00022801"/>
    </source>
</evidence>
<dbReference type="EMBL" id="WMZU01000022">
    <property type="protein sequence ID" value="MTS28183.1"/>
    <property type="molecule type" value="Genomic_DNA"/>
</dbReference>